<keyword evidence="4 8" id="KW-0863">Zinc-finger</keyword>
<dbReference type="SMART" id="SM00184">
    <property type="entry name" value="RING"/>
    <property type="match status" value="1"/>
</dbReference>
<dbReference type="EMBL" id="KE123962">
    <property type="protein sequence ID" value="EPB87781.1"/>
    <property type="molecule type" value="Genomic_DNA"/>
</dbReference>
<dbReference type="AlphaFoldDB" id="S2JBY9"/>
<dbReference type="GO" id="GO:0061630">
    <property type="term" value="F:ubiquitin protein ligase activity"/>
    <property type="evidence" value="ECO:0007669"/>
    <property type="project" value="TreeGrafter"/>
</dbReference>
<dbReference type="InterPro" id="IPR051834">
    <property type="entry name" value="RING_finger_E3_ligase"/>
</dbReference>
<evidence type="ECO:0000256" key="8">
    <source>
        <dbReference type="PROSITE-ProRule" id="PRU00175"/>
    </source>
</evidence>
<sequence length="446" mass="50528">MPRIKPIVTYSLAAVIIIWVMLGAITLPNATHWFRGSGYSIRQDVVSFPLNKSSTVQDAIPVKYAQKEFKEDILLIDNTPEVAQQGLQGVLYDRGEACALNFPNMSTFLIQNNMSRIALIEQSTNCYLVDKIMNAERDGAVAAIVFNNNTFSNRQPMGVMPKSVRIPAYYVNYDTGIAMVHDLENVAKSQQREGDTLLMIRVDLLPNSKPALDHWQFALIIVGAMLVTSIISITALQCHMWRMARERHQEENETLTLAEQQQLTADENYWRNIIGQPPRLMPPPRPTKQRLHQSLVDLLPTRIYRDKETATDEKIFSSGNASSSSLDTAYEPSNCVICLEPFEHGDVLRRLPCNHEYHRDCVDVWLTKKCGSCPLCLHYIEIPTVPDEVHAQDREAAEQDYYGSDDLASTWQSLTRDEEILLRQHPFAYNPTPSTTATFTNPYPPA</sequence>
<dbReference type="GO" id="GO:0005634">
    <property type="term" value="C:nucleus"/>
    <property type="evidence" value="ECO:0007669"/>
    <property type="project" value="TreeGrafter"/>
</dbReference>
<evidence type="ECO:0000256" key="6">
    <source>
        <dbReference type="ARBA" id="ARBA00022989"/>
    </source>
</evidence>
<dbReference type="PANTHER" id="PTHR45931">
    <property type="entry name" value="SI:CH211-59O9.10"/>
    <property type="match status" value="1"/>
</dbReference>
<keyword evidence="2 9" id="KW-0812">Transmembrane</keyword>
<dbReference type="Gene3D" id="3.30.40.10">
    <property type="entry name" value="Zinc/RING finger domain, C3HC4 (zinc finger)"/>
    <property type="match status" value="1"/>
</dbReference>
<dbReference type="GO" id="GO:0008270">
    <property type="term" value="F:zinc ion binding"/>
    <property type="evidence" value="ECO:0007669"/>
    <property type="project" value="UniProtKB-KW"/>
</dbReference>
<keyword evidence="5" id="KW-0862">Zinc</keyword>
<feature type="domain" description="RING-type" evidence="10">
    <location>
        <begin position="335"/>
        <end position="376"/>
    </location>
</feature>
<dbReference type="VEuPathDB" id="FungiDB:HMPREF1544_05441"/>
<keyword evidence="6 9" id="KW-1133">Transmembrane helix</keyword>
<comment type="subcellular location">
    <subcellularLocation>
        <location evidence="1">Membrane</location>
    </subcellularLocation>
</comment>
<keyword evidence="7 9" id="KW-0472">Membrane</keyword>
<dbReference type="InterPro" id="IPR046450">
    <property type="entry name" value="PA_dom_sf"/>
</dbReference>
<dbReference type="PROSITE" id="PS50089">
    <property type="entry name" value="ZF_RING_2"/>
    <property type="match status" value="1"/>
</dbReference>
<evidence type="ECO:0000256" key="5">
    <source>
        <dbReference type="ARBA" id="ARBA00022833"/>
    </source>
</evidence>
<dbReference type="STRING" id="1220926.S2JBY9"/>
<evidence type="ECO:0000313" key="12">
    <source>
        <dbReference type="Proteomes" id="UP000014254"/>
    </source>
</evidence>
<dbReference type="GO" id="GO:0006511">
    <property type="term" value="P:ubiquitin-dependent protein catabolic process"/>
    <property type="evidence" value="ECO:0007669"/>
    <property type="project" value="TreeGrafter"/>
</dbReference>
<feature type="transmembrane region" description="Helical" evidence="9">
    <location>
        <begin position="7"/>
        <end position="27"/>
    </location>
</feature>
<dbReference type="OMA" id="MWRMARE"/>
<dbReference type="PANTHER" id="PTHR45931:SF3">
    <property type="entry name" value="RING ZINC FINGER-CONTAINING PROTEIN"/>
    <property type="match status" value="1"/>
</dbReference>
<evidence type="ECO:0000256" key="1">
    <source>
        <dbReference type="ARBA" id="ARBA00004370"/>
    </source>
</evidence>
<dbReference type="OrthoDB" id="8062037at2759"/>
<proteinExistence type="predicted"/>
<evidence type="ECO:0000313" key="11">
    <source>
        <dbReference type="EMBL" id="EPB87781.1"/>
    </source>
</evidence>
<evidence type="ECO:0000256" key="3">
    <source>
        <dbReference type="ARBA" id="ARBA00022723"/>
    </source>
</evidence>
<reference evidence="12" key="1">
    <citation type="submission" date="2013-05" db="EMBL/GenBank/DDBJ databases">
        <title>The Genome sequence of Mucor circinelloides f. circinelloides 1006PhL.</title>
        <authorList>
            <consortium name="The Broad Institute Genomics Platform"/>
            <person name="Cuomo C."/>
            <person name="Earl A."/>
            <person name="Findley K."/>
            <person name="Lee S.C."/>
            <person name="Walker B."/>
            <person name="Young S."/>
            <person name="Zeng Q."/>
            <person name="Gargeya S."/>
            <person name="Fitzgerald M."/>
            <person name="Haas B."/>
            <person name="Abouelleil A."/>
            <person name="Allen A.W."/>
            <person name="Alvarado L."/>
            <person name="Arachchi H.M."/>
            <person name="Berlin A.M."/>
            <person name="Chapman S.B."/>
            <person name="Gainer-Dewar J."/>
            <person name="Goldberg J."/>
            <person name="Griggs A."/>
            <person name="Gujja S."/>
            <person name="Hansen M."/>
            <person name="Howarth C."/>
            <person name="Imamovic A."/>
            <person name="Ireland A."/>
            <person name="Larimer J."/>
            <person name="McCowan C."/>
            <person name="Murphy C."/>
            <person name="Pearson M."/>
            <person name="Poon T.W."/>
            <person name="Priest M."/>
            <person name="Roberts A."/>
            <person name="Saif S."/>
            <person name="Shea T."/>
            <person name="Sisk P."/>
            <person name="Sykes S."/>
            <person name="Wortman J."/>
            <person name="Nusbaum C."/>
            <person name="Birren B."/>
        </authorList>
    </citation>
    <scope>NUCLEOTIDE SEQUENCE [LARGE SCALE GENOMIC DNA]</scope>
    <source>
        <strain evidence="12">1006PhL</strain>
    </source>
</reference>
<feature type="transmembrane region" description="Helical" evidence="9">
    <location>
        <begin position="215"/>
        <end position="236"/>
    </location>
</feature>
<keyword evidence="12" id="KW-1185">Reference proteome</keyword>
<organism evidence="11 12">
    <name type="scientific">Mucor circinelloides f. circinelloides (strain 1006PhL)</name>
    <name type="common">Mucormycosis agent</name>
    <name type="synonym">Calyptromyces circinelloides</name>
    <dbReference type="NCBI Taxonomy" id="1220926"/>
    <lineage>
        <taxon>Eukaryota</taxon>
        <taxon>Fungi</taxon>
        <taxon>Fungi incertae sedis</taxon>
        <taxon>Mucoromycota</taxon>
        <taxon>Mucoromycotina</taxon>
        <taxon>Mucoromycetes</taxon>
        <taxon>Mucorales</taxon>
        <taxon>Mucorineae</taxon>
        <taxon>Mucoraceae</taxon>
        <taxon>Mucor</taxon>
    </lineage>
</organism>
<dbReference type="InterPro" id="IPR001841">
    <property type="entry name" value="Znf_RING"/>
</dbReference>
<dbReference type="Pfam" id="PF13639">
    <property type="entry name" value="zf-RING_2"/>
    <property type="match status" value="1"/>
</dbReference>
<dbReference type="InterPro" id="IPR013083">
    <property type="entry name" value="Znf_RING/FYVE/PHD"/>
</dbReference>
<dbReference type="SUPFAM" id="SSF52025">
    <property type="entry name" value="PA domain"/>
    <property type="match status" value="1"/>
</dbReference>
<evidence type="ECO:0000256" key="9">
    <source>
        <dbReference type="SAM" id="Phobius"/>
    </source>
</evidence>
<accession>S2JBY9</accession>
<evidence type="ECO:0000256" key="2">
    <source>
        <dbReference type="ARBA" id="ARBA00022692"/>
    </source>
</evidence>
<evidence type="ECO:0000256" key="4">
    <source>
        <dbReference type="ARBA" id="ARBA00022771"/>
    </source>
</evidence>
<dbReference type="InParanoid" id="S2JBY9"/>
<dbReference type="Gene3D" id="3.50.30.30">
    <property type="match status" value="1"/>
</dbReference>
<dbReference type="Proteomes" id="UP000014254">
    <property type="component" value="Unassembled WGS sequence"/>
</dbReference>
<evidence type="ECO:0000259" key="10">
    <source>
        <dbReference type="PROSITE" id="PS50089"/>
    </source>
</evidence>
<dbReference type="GO" id="GO:0016020">
    <property type="term" value="C:membrane"/>
    <property type="evidence" value="ECO:0007669"/>
    <property type="project" value="UniProtKB-SubCell"/>
</dbReference>
<protein>
    <recommendedName>
        <fullName evidence="10">RING-type domain-containing protein</fullName>
    </recommendedName>
</protein>
<dbReference type="eggNOG" id="KOG4628">
    <property type="taxonomic scope" value="Eukaryota"/>
</dbReference>
<name>S2JBY9_MUCC1</name>
<keyword evidence="3" id="KW-0479">Metal-binding</keyword>
<gene>
    <name evidence="11" type="ORF">HMPREF1544_05441</name>
</gene>
<evidence type="ECO:0000256" key="7">
    <source>
        <dbReference type="ARBA" id="ARBA00023136"/>
    </source>
</evidence>
<dbReference type="SUPFAM" id="SSF57850">
    <property type="entry name" value="RING/U-box"/>
    <property type="match status" value="1"/>
</dbReference>
<dbReference type="CDD" id="cd16454">
    <property type="entry name" value="RING-H2_PA-TM-RING"/>
    <property type="match status" value="1"/>
</dbReference>
<dbReference type="InterPro" id="IPR003137">
    <property type="entry name" value="PA_domain"/>
</dbReference>
<dbReference type="Pfam" id="PF02225">
    <property type="entry name" value="PA"/>
    <property type="match status" value="1"/>
</dbReference>